<dbReference type="RefSeq" id="WP_155946234.1">
    <property type="nucleotide sequence ID" value="NZ_AHCD03000020.1"/>
</dbReference>
<evidence type="ECO:0000313" key="2">
    <source>
        <dbReference type="Proteomes" id="UP000016480"/>
    </source>
</evidence>
<gene>
    <name evidence="1" type="ORF">PRUB_a1767</name>
</gene>
<sequence>MKLALNKKSMKQLAMNSKSLNDKMTPQVAGGVGPMHTELTCYQDCFVKEV</sequence>
<dbReference type="GeneID" id="61355878"/>
<protein>
    <submittedName>
        <fullName evidence="1">Uncharacterized protein</fullName>
    </submittedName>
</protein>
<proteinExistence type="predicted"/>
<evidence type="ECO:0000313" key="1">
    <source>
        <dbReference type="EMBL" id="KAF7788721.1"/>
    </source>
</evidence>
<organism evidence="1 2">
    <name type="scientific">Pseudoalteromonas rubra</name>
    <dbReference type="NCBI Taxonomy" id="43658"/>
    <lineage>
        <taxon>Bacteria</taxon>
        <taxon>Pseudomonadati</taxon>
        <taxon>Pseudomonadota</taxon>
        <taxon>Gammaproteobacteria</taxon>
        <taxon>Alteromonadales</taxon>
        <taxon>Pseudoalteromonadaceae</taxon>
        <taxon>Pseudoalteromonas</taxon>
    </lineage>
</organism>
<dbReference type="Proteomes" id="UP000016480">
    <property type="component" value="Unassembled WGS sequence"/>
</dbReference>
<dbReference type="AlphaFoldDB" id="A0A8T0CGE4"/>
<dbReference type="EMBL" id="AHCD03000020">
    <property type="protein sequence ID" value="KAF7788721.1"/>
    <property type="molecule type" value="Genomic_DNA"/>
</dbReference>
<name>A0A8T0CGE4_9GAMM</name>
<comment type="caution">
    <text evidence="1">The sequence shown here is derived from an EMBL/GenBank/DDBJ whole genome shotgun (WGS) entry which is preliminary data.</text>
</comment>
<accession>A0A8T0CGE4</accession>
<reference evidence="1 2" key="1">
    <citation type="journal article" date="2012" name="J. Bacteriol.">
        <title>Genome sequence of the cycloprodigiosin-producing bacterial strain Pseudoalteromonas rubra ATCC 29570(T).</title>
        <authorList>
            <person name="Xie B.B."/>
            <person name="Shu Y.L."/>
            <person name="Qin Q.L."/>
            <person name="Rong J.C."/>
            <person name="Zhang X.Y."/>
            <person name="Chen X.L."/>
            <person name="Zhou B.C."/>
            <person name="Zhang Y.Z."/>
        </authorList>
    </citation>
    <scope>NUCLEOTIDE SEQUENCE [LARGE SCALE GENOMIC DNA]</scope>
    <source>
        <strain evidence="1 2">DSM 6842</strain>
    </source>
</reference>